<proteinExistence type="inferred from homology"/>
<keyword evidence="3 5" id="KW-1133">Transmembrane helix</keyword>
<sequence>MFRKIGWIFIVGALASAVGELCGLKLPTLRWGFETSREIAWLHWNLGTMADARIIPWFGWVCVLLSVVMGLTLLIRFPRDFQFTPITQRRIDRFRSIKRGYRAFLTIIVLGVIASLDHLLVGNDALLVKYDGKWHSPALVQSQFKGKDFGLEGEAGESPANFRRLKQHFEAKGGDDWVLMPLVPYAPTQDTVTVPTMALEVRDDGLLYHPSSSKPYNGLAARIYDLNEPGRMHLRFRYRKGLKEGAADGWDRENNRIYGANYRQGELQSESWSGEGSKEEFLDAESSELSIIYYAPSPPSFKMGHVLGTTPQGYDVLAYLYGGLQVNFKAALFYIPCIYLIGITVGLLMGFFGGVFDLFVQRLIEIFSNIQFLFVIIIVSSSVPVQIKEKSGLGVILLILILFSWMGMTYLMRTAALKEKQRDYVAASRVIGCSTPRIIFKHILPNAVAILVTLVPFSVSGLIMALTSLDYLGFGLPPKYATWGILLKDGLSTLSAPWLVSSAFLCLVSLLILITFVGEAVREAFDPKKFTYYK</sequence>
<dbReference type="RefSeq" id="WP_178932032.1">
    <property type="nucleotide sequence ID" value="NZ_JACBAZ010000002.1"/>
</dbReference>
<comment type="caution">
    <text evidence="7">The sequence shown here is derived from an EMBL/GenBank/DDBJ whole genome shotgun (WGS) entry which is preliminary data.</text>
</comment>
<evidence type="ECO:0000256" key="5">
    <source>
        <dbReference type="RuleBase" id="RU363032"/>
    </source>
</evidence>
<dbReference type="PROSITE" id="PS50928">
    <property type="entry name" value="ABC_TM1"/>
    <property type="match status" value="1"/>
</dbReference>
<dbReference type="CDD" id="cd06261">
    <property type="entry name" value="TM_PBP2"/>
    <property type="match status" value="1"/>
</dbReference>
<keyword evidence="5" id="KW-0813">Transport</keyword>
<dbReference type="InterPro" id="IPR000515">
    <property type="entry name" value="MetI-like"/>
</dbReference>
<evidence type="ECO:0000256" key="1">
    <source>
        <dbReference type="ARBA" id="ARBA00004651"/>
    </source>
</evidence>
<organism evidence="7 8">
    <name type="scientific">Oceaniferula marina</name>
    <dbReference type="NCBI Taxonomy" id="2748318"/>
    <lineage>
        <taxon>Bacteria</taxon>
        <taxon>Pseudomonadati</taxon>
        <taxon>Verrucomicrobiota</taxon>
        <taxon>Verrucomicrobiia</taxon>
        <taxon>Verrucomicrobiales</taxon>
        <taxon>Verrucomicrobiaceae</taxon>
        <taxon>Oceaniferula</taxon>
    </lineage>
</organism>
<protein>
    <submittedName>
        <fullName evidence="7">ABC transporter permease subunit</fullName>
    </submittedName>
</protein>
<evidence type="ECO:0000313" key="8">
    <source>
        <dbReference type="Proteomes" id="UP000557872"/>
    </source>
</evidence>
<dbReference type="GO" id="GO:0042884">
    <property type="term" value="P:microcin transport"/>
    <property type="evidence" value="ECO:0007669"/>
    <property type="project" value="TreeGrafter"/>
</dbReference>
<keyword evidence="2 5" id="KW-0812">Transmembrane</keyword>
<comment type="subcellular location">
    <subcellularLocation>
        <location evidence="1 5">Cell membrane</location>
        <topology evidence="1 5">Multi-pass membrane protein</topology>
    </subcellularLocation>
</comment>
<dbReference type="InterPro" id="IPR035906">
    <property type="entry name" value="MetI-like_sf"/>
</dbReference>
<dbReference type="PANTHER" id="PTHR30325:SF0">
    <property type="entry name" value="INNER MEMBRANE ABC TRANSPORTER PERMEASE PROTEIN YEJE"/>
    <property type="match status" value="1"/>
</dbReference>
<dbReference type="AlphaFoldDB" id="A0A851GL96"/>
<evidence type="ECO:0000256" key="4">
    <source>
        <dbReference type="ARBA" id="ARBA00023136"/>
    </source>
</evidence>
<feature type="domain" description="ABC transmembrane type-1" evidence="6">
    <location>
        <begin position="328"/>
        <end position="518"/>
    </location>
</feature>
<feature type="transmembrane region" description="Helical" evidence="5">
    <location>
        <begin position="333"/>
        <end position="359"/>
    </location>
</feature>
<reference evidence="7 8" key="1">
    <citation type="submission" date="2020-07" db="EMBL/GenBank/DDBJ databases">
        <title>Roseicoccus Jingziensis gen. nov., sp. nov., isolated from coastal seawater.</title>
        <authorList>
            <person name="Feng X."/>
        </authorList>
    </citation>
    <scope>NUCLEOTIDE SEQUENCE [LARGE SCALE GENOMIC DNA]</scope>
    <source>
        <strain evidence="7 8">N1E253</strain>
    </source>
</reference>
<dbReference type="Pfam" id="PF00528">
    <property type="entry name" value="BPD_transp_1"/>
    <property type="match status" value="1"/>
</dbReference>
<feature type="transmembrane region" description="Helical" evidence="5">
    <location>
        <begin position="366"/>
        <end position="387"/>
    </location>
</feature>
<accession>A0A851GL96</accession>
<evidence type="ECO:0000256" key="2">
    <source>
        <dbReference type="ARBA" id="ARBA00022692"/>
    </source>
</evidence>
<feature type="transmembrane region" description="Helical" evidence="5">
    <location>
        <begin position="393"/>
        <end position="412"/>
    </location>
</feature>
<keyword evidence="4 5" id="KW-0472">Membrane</keyword>
<evidence type="ECO:0000256" key="3">
    <source>
        <dbReference type="ARBA" id="ARBA00022989"/>
    </source>
</evidence>
<dbReference type="GO" id="GO:0005886">
    <property type="term" value="C:plasma membrane"/>
    <property type="evidence" value="ECO:0007669"/>
    <property type="project" value="UniProtKB-SubCell"/>
</dbReference>
<evidence type="ECO:0000259" key="6">
    <source>
        <dbReference type="PROSITE" id="PS50928"/>
    </source>
</evidence>
<feature type="transmembrane region" description="Helical" evidence="5">
    <location>
        <begin position="498"/>
        <end position="521"/>
    </location>
</feature>
<dbReference type="EMBL" id="JACBAZ010000002">
    <property type="protein sequence ID" value="NWK55520.1"/>
    <property type="molecule type" value="Genomic_DNA"/>
</dbReference>
<feature type="transmembrane region" description="Helical" evidence="5">
    <location>
        <begin position="54"/>
        <end position="78"/>
    </location>
</feature>
<evidence type="ECO:0000313" key="7">
    <source>
        <dbReference type="EMBL" id="NWK55520.1"/>
    </source>
</evidence>
<gene>
    <name evidence="7" type="ORF">HW115_07850</name>
</gene>
<dbReference type="SUPFAM" id="SSF161098">
    <property type="entry name" value="MetI-like"/>
    <property type="match status" value="1"/>
</dbReference>
<dbReference type="GO" id="GO:0055085">
    <property type="term" value="P:transmembrane transport"/>
    <property type="evidence" value="ECO:0007669"/>
    <property type="project" value="InterPro"/>
</dbReference>
<dbReference type="Gene3D" id="1.10.3720.10">
    <property type="entry name" value="MetI-like"/>
    <property type="match status" value="1"/>
</dbReference>
<feature type="transmembrane region" description="Helical" evidence="5">
    <location>
        <begin position="447"/>
        <end position="469"/>
    </location>
</feature>
<feature type="transmembrane region" description="Helical" evidence="5">
    <location>
        <begin position="99"/>
        <end position="121"/>
    </location>
</feature>
<dbReference type="Proteomes" id="UP000557872">
    <property type="component" value="Unassembled WGS sequence"/>
</dbReference>
<keyword evidence="8" id="KW-1185">Reference proteome</keyword>
<name>A0A851GL96_9BACT</name>
<comment type="similarity">
    <text evidence="5">Belongs to the binding-protein-dependent transport system permease family.</text>
</comment>
<dbReference type="PANTHER" id="PTHR30325">
    <property type="entry name" value="MEMBRANE COMPONENT OF ABC TRANSPORTER"/>
    <property type="match status" value="1"/>
</dbReference>